<dbReference type="RefSeq" id="WP_307389888.1">
    <property type="nucleotide sequence ID" value="NZ_BAAADK010000009.1"/>
</dbReference>
<evidence type="ECO:0000313" key="4">
    <source>
        <dbReference type="EMBL" id="MDQ0164377.1"/>
    </source>
</evidence>
<sequence>MKAPQKHILGKTVAASMLCASLVFSSVTPATIHTAHAAVTTSIKLQNQQTIAHGAQHKVYTKQINSQTVRIEVLEINLGHQYIKVAPLYGTHVGQKDTVTGMAKQSGAVAALNSSFFNMQNEGGTMGVLVKDGNIVSNPDKQENWNSFAILNDQTAIIQKLGFTGQILAPNGASFSLEGINKTEYWPNNSPASNYSGTIHKFTPEWAETSRGKLPGYSGIVELEVTNDVVTDIRLDQPGKAIPADGYVLMGHGNGASFLQNNFSIGDPVQTNYQLSQNVEQAIGANYLLVNQGQRVSTSHVESNLKGRNSRSALGVSQNGKTLYMVSIDKVDSNPGVSLEELADILIELGSFKAVNLDGGGSTSMVVRTPGELSAARVNKTTWERSVADALGIFNTAPKGNPVDLNIAATSLVMPGDLITLTAKGYDSNYHPITNADVEYKVSDPTAELTNNQLKFTQSGRHLLQASYNGISTDLPIRVLAAEDVKQFTVSPSDILVLPGEKQELKATLHLNDGRTFDLKPEHIQWANTQAGQMNDMTFQAVQSKTNGKLQANVLGLSTTIDIEVSYSFRDIKGHWAQQTIERMAELGHAKGIGAGRFGPNTDVKRGDFVVFLSRILNWNITDREKNVALNETVPAYTQDALKYAKHHGILRGDQNGLLNANAPISRMEMATILQRVLGTSSIQPAKTVTTPMNSLYADWSNVPEWARGSVEYVSEREIFGGMNNRFYPRNHTTRAEVMTVLQRAFVK</sequence>
<dbReference type="PROSITE" id="PS51272">
    <property type="entry name" value="SLH"/>
    <property type="match status" value="3"/>
</dbReference>
<keyword evidence="1 2" id="KW-0732">Signal</keyword>
<dbReference type="Proteomes" id="UP001235840">
    <property type="component" value="Unassembled WGS sequence"/>
</dbReference>
<keyword evidence="5" id="KW-1185">Reference proteome</keyword>
<protein>
    <submittedName>
        <fullName evidence="4">Exopolysaccharide biosynthesis protein</fullName>
    </submittedName>
</protein>
<evidence type="ECO:0000256" key="2">
    <source>
        <dbReference type="SAM" id="SignalP"/>
    </source>
</evidence>
<gene>
    <name evidence="4" type="ORF">J2S11_000276</name>
</gene>
<name>A0ABT9VTS1_9BACI</name>
<dbReference type="PANTHER" id="PTHR40446:SF2">
    <property type="entry name" value="N-ACETYLGLUCOSAMINE-1-PHOSPHODIESTER ALPHA-N-ACETYLGLUCOSAMINIDASE"/>
    <property type="match status" value="1"/>
</dbReference>
<evidence type="ECO:0000259" key="3">
    <source>
        <dbReference type="PROSITE" id="PS51272"/>
    </source>
</evidence>
<evidence type="ECO:0000313" key="5">
    <source>
        <dbReference type="Proteomes" id="UP001235840"/>
    </source>
</evidence>
<dbReference type="EMBL" id="JAUSTY010000001">
    <property type="protein sequence ID" value="MDQ0164377.1"/>
    <property type="molecule type" value="Genomic_DNA"/>
</dbReference>
<dbReference type="InterPro" id="IPR018711">
    <property type="entry name" value="NAGPA"/>
</dbReference>
<dbReference type="Pfam" id="PF09992">
    <property type="entry name" value="NAGPA"/>
    <property type="match status" value="1"/>
</dbReference>
<feature type="chain" id="PRO_5045055605" evidence="2">
    <location>
        <begin position="31"/>
        <end position="748"/>
    </location>
</feature>
<feature type="domain" description="SLH" evidence="3">
    <location>
        <begin position="694"/>
        <end position="748"/>
    </location>
</feature>
<reference evidence="4 5" key="1">
    <citation type="submission" date="2023-07" db="EMBL/GenBank/DDBJ databases">
        <title>Genomic Encyclopedia of Type Strains, Phase IV (KMG-IV): sequencing the most valuable type-strain genomes for metagenomic binning, comparative biology and taxonomic classification.</title>
        <authorList>
            <person name="Goeker M."/>
        </authorList>
    </citation>
    <scope>NUCLEOTIDE SEQUENCE [LARGE SCALE GENOMIC DNA]</scope>
    <source>
        <strain evidence="4 5">DSM 12751</strain>
    </source>
</reference>
<feature type="domain" description="SLH" evidence="3">
    <location>
        <begin position="628"/>
        <end position="688"/>
    </location>
</feature>
<dbReference type="PANTHER" id="PTHR40446">
    <property type="entry name" value="N-ACETYLGLUCOSAMINE-1-PHOSPHODIESTER ALPHA-N-ACETYLGLUCOSAMINIDASE"/>
    <property type="match status" value="1"/>
</dbReference>
<feature type="domain" description="SLH" evidence="3">
    <location>
        <begin position="564"/>
        <end position="627"/>
    </location>
</feature>
<feature type="signal peptide" evidence="2">
    <location>
        <begin position="1"/>
        <end position="30"/>
    </location>
</feature>
<organism evidence="4 5">
    <name type="scientific">Caldalkalibacillus horti</name>
    <dbReference type="NCBI Taxonomy" id="77523"/>
    <lineage>
        <taxon>Bacteria</taxon>
        <taxon>Bacillati</taxon>
        <taxon>Bacillota</taxon>
        <taxon>Bacilli</taxon>
        <taxon>Bacillales</taxon>
        <taxon>Bacillaceae</taxon>
        <taxon>Caldalkalibacillus</taxon>
    </lineage>
</organism>
<proteinExistence type="predicted"/>
<dbReference type="Pfam" id="PF00395">
    <property type="entry name" value="SLH"/>
    <property type="match status" value="3"/>
</dbReference>
<dbReference type="InterPro" id="IPR001119">
    <property type="entry name" value="SLH_dom"/>
</dbReference>
<comment type="caution">
    <text evidence="4">The sequence shown here is derived from an EMBL/GenBank/DDBJ whole genome shotgun (WGS) entry which is preliminary data.</text>
</comment>
<evidence type="ECO:0000256" key="1">
    <source>
        <dbReference type="ARBA" id="ARBA00022729"/>
    </source>
</evidence>
<accession>A0ABT9VTS1</accession>